<protein>
    <recommendedName>
        <fullName evidence="1">CHK kinase-like domain-containing protein</fullName>
    </recommendedName>
</protein>
<sequence length="414" mass="47708">MAQCNYEGDISNINEVQLQFINKVILEQGLKVNKLVFQPVGKAGDNFASSVKRITIESNKGNTKMILKIAPSIKFVRQVKNTEIQFKNEHIMYTEVLPKFLSLQKAAGVPQNEQIRFAKCYGSLTEQPNEVIVLEDLNESDYIMLDKFKSLSDDCVKSVLKNFAIFHSLSYVLQKQEPETFDEINGKLTSMLTVFLEKPDFMKIIQVMEADTLSLFDNDPRKSLLINKIGNIPQMRNKLLNDEDNEHSVILHGDGWTNNILFKMGEDSVQSVMIDYQGSNYGNTVVDLFYMIFNCTDHETRSKHYYDWINYYHSELANSLSNFGMDVTSIYPREQLNEDLKKYSILFFSLCVLASNLLMRDSTEARELMAAIGSTEMSKIVETMKSQRLQSKTYDRIKKRVVDLITSFQEFNYL</sequence>
<dbReference type="PANTHER" id="PTHR11012">
    <property type="entry name" value="PROTEIN KINASE-LIKE DOMAIN-CONTAINING"/>
    <property type="match status" value="1"/>
</dbReference>
<dbReference type="InterPro" id="IPR011009">
    <property type="entry name" value="Kinase-like_dom_sf"/>
</dbReference>
<comment type="caution">
    <text evidence="2">The sequence shown here is derived from an EMBL/GenBank/DDBJ whole genome shotgun (WGS) entry which is preliminary data.</text>
</comment>
<dbReference type="Pfam" id="PF02958">
    <property type="entry name" value="EcKL"/>
    <property type="match status" value="1"/>
</dbReference>
<evidence type="ECO:0000259" key="1">
    <source>
        <dbReference type="SMART" id="SM00587"/>
    </source>
</evidence>
<dbReference type="STRING" id="7102.A0A2A4JCW2"/>
<dbReference type="EMBL" id="NWSH01001948">
    <property type="protein sequence ID" value="PCG69596.1"/>
    <property type="molecule type" value="Genomic_DNA"/>
</dbReference>
<dbReference type="Gene3D" id="3.90.1200.10">
    <property type="match status" value="1"/>
</dbReference>
<reference evidence="2" key="1">
    <citation type="submission" date="2017-09" db="EMBL/GenBank/DDBJ databases">
        <title>Contemporary evolution of a Lepidopteran species, Heliothis virescens, in response to modern agricultural practices.</title>
        <authorList>
            <person name="Fritz M.L."/>
            <person name="Deyonke A.M."/>
            <person name="Papanicolaou A."/>
            <person name="Micinski S."/>
            <person name="Westbrook J."/>
            <person name="Gould F."/>
        </authorList>
    </citation>
    <scope>NUCLEOTIDE SEQUENCE [LARGE SCALE GENOMIC DNA]</scope>
    <source>
        <strain evidence="2">HvINT-</strain>
        <tissue evidence="2">Whole body</tissue>
    </source>
</reference>
<accession>A0A2A4JCW2</accession>
<name>A0A2A4JCW2_HELVI</name>
<dbReference type="InterPro" id="IPR004119">
    <property type="entry name" value="EcKL"/>
</dbReference>
<gene>
    <name evidence="2" type="ORF">B5V51_3926</name>
</gene>
<dbReference type="PANTHER" id="PTHR11012:SF30">
    <property type="entry name" value="PROTEIN KINASE-LIKE DOMAIN-CONTAINING"/>
    <property type="match status" value="1"/>
</dbReference>
<dbReference type="AlphaFoldDB" id="A0A2A4JCW2"/>
<dbReference type="InterPro" id="IPR015897">
    <property type="entry name" value="CHK_kinase-like"/>
</dbReference>
<organism evidence="2">
    <name type="scientific">Heliothis virescens</name>
    <name type="common">Tobacco budworm moth</name>
    <dbReference type="NCBI Taxonomy" id="7102"/>
    <lineage>
        <taxon>Eukaryota</taxon>
        <taxon>Metazoa</taxon>
        <taxon>Ecdysozoa</taxon>
        <taxon>Arthropoda</taxon>
        <taxon>Hexapoda</taxon>
        <taxon>Insecta</taxon>
        <taxon>Pterygota</taxon>
        <taxon>Neoptera</taxon>
        <taxon>Endopterygota</taxon>
        <taxon>Lepidoptera</taxon>
        <taxon>Glossata</taxon>
        <taxon>Ditrysia</taxon>
        <taxon>Noctuoidea</taxon>
        <taxon>Noctuidae</taxon>
        <taxon>Heliothinae</taxon>
        <taxon>Heliothis</taxon>
    </lineage>
</organism>
<feature type="domain" description="CHK kinase-like" evidence="1">
    <location>
        <begin position="132"/>
        <end position="322"/>
    </location>
</feature>
<dbReference type="SMART" id="SM00587">
    <property type="entry name" value="CHK"/>
    <property type="match status" value="1"/>
</dbReference>
<evidence type="ECO:0000313" key="2">
    <source>
        <dbReference type="EMBL" id="PCG69596.1"/>
    </source>
</evidence>
<proteinExistence type="predicted"/>
<dbReference type="SUPFAM" id="SSF56112">
    <property type="entry name" value="Protein kinase-like (PK-like)"/>
    <property type="match status" value="1"/>
</dbReference>